<dbReference type="InterPro" id="IPR050855">
    <property type="entry name" value="NDM-1-like"/>
</dbReference>
<evidence type="ECO:0000313" key="3">
    <source>
        <dbReference type="Proteomes" id="UP000247978"/>
    </source>
</evidence>
<keyword evidence="2" id="KW-0378">Hydrolase</keyword>
<dbReference type="SUPFAM" id="SSF56281">
    <property type="entry name" value="Metallo-hydrolase/oxidoreductase"/>
    <property type="match status" value="1"/>
</dbReference>
<dbReference type="PANTHER" id="PTHR42951:SF4">
    <property type="entry name" value="ACYL-COENZYME A THIOESTERASE MBLAC2"/>
    <property type="match status" value="1"/>
</dbReference>
<keyword evidence="3" id="KW-1185">Reference proteome</keyword>
<comment type="caution">
    <text evidence="2">The sequence shown here is derived from an EMBL/GenBank/DDBJ whole genome shotgun (WGS) entry which is preliminary data.</text>
</comment>
<dbReference type="OrthoDB" id="1491389at2"/>
<feature type="domain" description="Metallo-beta-lactamase" evidence="1">
    <location>
        <begin position="18"/>
        <end position="205"/>
    </location>
</feature>
<dbReference type="AlphaFoldDB" id="A0A2V3VV18"/>
<sequence>MIQFKKENLTVFQSSLYMTTSALIQTDEAIIMTDPNWLPVEIETIKYYVEKIKGDRELYIIYTHSDFDHIIGAGAFLEAKVIATEEFENNLYKKETLQMIQQFDQKYYLQRNYEPIYPAVDIVVTEDGQKLELGDVTLLFNKAPGHTADGLFTVVEPYGIFLSGDYLSDVEFPFIFDSYKKYVKTMEKARHILTNYHINYHVPGHGLTTDDQHEIERRLEFSHFYLEQLVTDNEIEKELQKKYSFYEGMKAIHVDNLKLAKQELKR</sequence>
<dbReference type="InterPro" id="IPR036866">
    <property type="entry name" value="RibonucZ/Hydroxyglut_hydro"/>
</dbReference>
<dbReference type="Gene3D" id="3.60.15.10">
    <property type="entry name" value="Ribonuclease Z/Hydroxyacylglutathione hydrolase-like"/>
    <property type="match status" value="1"/>
</dbReference>
<proteinExistence type="predicted"/>
<dbReference type="PANTHER" id="PTHR42951">
    <property type="entry name" value="METALLO-BETA-LACTAMASE DOMAIN-CONTAINING"/>
    <property type="match status" value="1"/>
</dbReference>
<dbReference type="Pfam" id="PF00753">
    <property type="entry name" value="Lactamase_B"/>
    <property type="match status" value="1"/>
</dbReference>
<dbReference type="InterPro" id="IPR001279">
    <property type="entry name" value="Metallo-B-lactamas"/>
</dbReference>
<evidence type="ECO:0000313" key="2">
    <source>
        <dbReference type="EMBL" id="PXW85506.1"/>
    </source>
</evidence>
<accession>A0A2V3VV18</accession>
<organism evidence="2 3">
    <name type="scientific">Pseudogracilibacillus auburnensis</name>
    <dbReference type="NCBI Taxonomy" id="1494959"/>
    <lineage>
        <taxon>Bacteria</taxon>
        <taxon>Bacillati</taxon>
        <taxon>Bacillota</taxon>
        <taxon>Bacilli</taxon>
        <taxon>Bacillales</taxon>
        <taxon>Bacillaceae</taxon>
        <taxon>Pseudogracilibacillus</taxon>
    </lineage>
</organism>
<name>A0A2V3VV18_9BACI</name>
<gene>
    <name evidence="2" type="ORF">DFR56_1105</name>
</gene>
<protein>
    <submittedName>
        <fullName evidence="2">Glyoxylase-like metal-dependent hydrolase (Beta-lactamase superfamily II)</fullName>
    </submittedName>
</protein>
<dbReference type="GO" id="GO:0016787">
    <property type="term" value="F:hydrolase activity"/>
    <property type="evidence" value="ECO:0007669"/>
    <property type="project" value="UniProtKB-KW"/>
</dbReference>
<reference evidence="2 3" key="1">
    <citation type="submission" date="2018-05" db="EMBL/GenBank/DDBJ databases">
        <title>Genomic Encyclopedia of Type Strains, Phase IV (KMG-IV): sequencing the most valuable type-strain genomes for metagenomic binning, comparative biology and taxonomic classification.</title>
        <authorList>
            <person name="Goeker M."/>
        </authorList>
    </citation>
    <scope>NUCLEOTIDE SEQUENCE [LARGE SCALE GENOMIC DNA]</scope>
    <source>
        <strain evidence="2 3">DSM 28556</strain>
    </source>
</reference>
<dbReference type="EMBL" id="QJJQ01000010">
    <property type="protein sequence ID" value="PXW85506.1"/>
    <property type="molecule type" value="Genomic_DNA"/>
</dbReference>
<evidence type="ECO:0000259" key="1">
    <source>
        <dbReference type="SMART" id="SM00849"/>
    </source>
</evidence>
<dbReference type="SMART" id="SM00849">
    <property type="entry name" value="Lactamase_B"/>
    <property type="match status" value="1"/>
</dbReference>
<dbReference type="Proteomes" id="UP000247978">
    <property type="component" value="Unassembled WGS sequence"/>
</dbReference>
<dbReference type="RefSeq" id="WP_110395978.1">
    <property type="nucleotide sequence ID" value="NZ_JBHUHB010000001.1"/>
</dbReference>